<keyword evidence="2" id="KW-1185">Reference proteome</keyword>
<evidence type="ECO:0000313" key="1">
    <source>
        <dbReference type="EMBL" id="KIM82581.1"/>
    </source>
</evidence>
<gene>
    <name evidence="1" type="ORF">PILCRDRAFT_467321</name>
</gene>
<sequence length="63" mass="6962">MRTLGQVLVTNHRTLAVLPKNVRATRYLLSCDLGKENINMEVPVVLVCIPSIDHSMTLALSIC</sequence>
<dbReference type="EMBL" id="KN832994">
    <property type="protein sequence ID" value="KIM82581.1"/>
    <property type="molecule type" value="Genomic_DNA"/>
</dbReference>
<organism evidence="1 2">
    <name type="scientific">Piloderma croceum (strain F 1598)</name>
    <dbReference type="NCBI Taxonomy" id="765440"/>
    <lineage>
        <taxon>Eukaryota</taxon>
        <taxon>Fungi</taxon>
        <taxon>Dikarya</taxon>
        <taxon>Basidiomycota</taxon>
        <taxon>Agaricomycotina</taxon>
        <taxon>Agaricomycetes</taxon>
        <taxon>Agaricomycetidae</taxon>
        <taxon>Atheliales</taxon>
        <taxon>Atheliaceae</taxon>
        <taxon>Piloderma</taxon>
    </lineage>
</organism>
<dbReference type="AlphaFoldDB" id="A0A0C3FUK7"/>
<dbReference type="InParanoid" id="A0A0C3FUK7"/>
<evidence type="ECO:0000313" key="2">
    <source>
        <dbReference type="Proteomes" id="UP000054166"/>
    </source>
</evidence>
<proteinExistence type="predicted"/>
<reference evidence="2" key="2">
    <citation type="submission" date="2015-01" db="EMBL/GenBank/DDBJ databases">
        <title>Evolutionary Origins and Diversification of the Mycorrhizal Mutualists.</title>
        <authorList>
            <consortium name="DOE Joint Genome Institute"/>
            <consortium name="Mycorrhizal Genomics Consortium"/>
            <person name="Kohler A."/>
            <person name="Kuo A."/>
            <person name="Nagy L.G."/>
            <person name="Floudas D."/>
            <person name="Copeland A."/>
            <person name="Barry K.W."/>
            <person name="Cichocki N."/>
            <person name="Veneault-Fourrey C."/>
            <person name="LaButti K."/>
            <person name="Lindquist E.A."/>
            <person name="Lipzen A."/>
            <person name="Lundell T."/>
            <person name="Morin E."/>
            <person name="Murat C."/>
            <person name="Riley R."/>
            <person name="Ohm R."/>
            <person name="Sun H."/>
            <person name="Tunlid A."/>
            <person name="Henrissat B."/>
            <person name="Grigoriev I.V."/>
            <person name="Hibbett D.S."/>
            <person name="Martin F."/>
        </authorList>
    </citation>
    <scope>NUCLEOTIDE SEQUENCE [LARGE SCALE GENOMIC DNA]</scope>
    <source>
        <strain evidence="2">F 1598</strain>
    </source>
</reference>
<reference evidence="1 2" key="1">
    <citation type="submission" date="2014-04" db="EMBL/GenBank/DDBJ databases">
        <authorList>
            <consortium name="DOE Joint Genome Institute"/>
            <person name="Kuo A."/>
            <person name="Tarkka M."/>
            <person name="Buscot F."/>
            <person name="Kohler A."/>
            <person name="Nagy L.G."/>
            <person name="Floudas D."/>
            <person name="Copeland A."/>
            <person name="Barry K.W."/>
            <person name="Cichocki N."/>
            <person name="Veneault-Fourrey C."/>
            <person name="LaButti K."/>
            <person name="Lindquist E.A."/>
            <person name="Lipzen A."/>
            <person name="Lundell T."/>
            <person name="Morin E."/>
            <person name="Murat C."/>
            <person name="Sun H."/>
            <person name="Tunlid A."/>
            <person name="Henrissat B."/>
            <person name="Grigoriev I.V."/>
            <person name="Hibbett D.S."/>
            <person name="Martin F."/>
            <person name="Nordberg H.P."/>
            <person name="Cantor M.N."/>
            <person name="Hua S.X."/>
        </authorList>
    </citation>
    <scope>NUCLEOTIDE SEQUENCE [LARGE SCALE GENOMIC DNA]</scope>
    <source>
        <strain evidence="1 2">F 1598</strain>
    </source>
</reference>
<protein>
    <submittedName>
        <fullName evidence="1">Uncharacterized protein</fullName>
    </submittedName>
</protein>
<dbReference type="Proteomes" id="UP000054166">
    <property type="component" value="Unassembled WGS sequence"/>
</dbReference>
<name>A0A0C3FUK7_PILCF</name>
<accession>A0A0C3FUK7</accession>
<dbReference type="HOGENOM" id="CLU_2886625_0_0_1"/>